<dbReference type="InterPro" id="IPR018511">
    <property type="entry name" value="Hemolysin-typ_Ca-bd_CS"/>
</dbReference>
<dbReference type="Pfam" id="PF00353">
    <property type="entry name" value="HemolysinCabind"/>
    <property type="match status" value="6"/>
</dbReference>
<dbReference type="InterPro" id="IPR003644">
    <property type="entry name" value="Calx_beta"/>
</dbReference>
<dbReference type="GO" id="GO:0007154">
    <property type="term" value="P:cell communication"/>
    <property type="evidence" value="ECO:0007669"/>
    <property type="project" value="InterPro"/>
</dbReference>
<dbReference type="Pfam" id="PF03160">
    <property type="entry name" value="Calx-beta"/>
    <property type="match status" value="8"/>
</dbReference>
<dbReference type="InterPro" id="IPR038081">
    <property type="entry name" value="CalX-like_sf"/>
</dbReference>
<dbReference type="GO" id="GO:0005576">
    <property type="term" value="C:extracellular region"/>
    <property type="evidence" value="ECO:0007669"/>
    <property type="project" value="UniProtKB-SubCell"/>
</dbReference>
<dbReference type="RefSeq" id="WP_254172972.1">
    <property type="nucleotide sequence ID" value="NZ_LR882967.1"/>
</dbReference>
<feature type="domain" description="DUF4347" evidence="8">
    <location>
        <begin position="10"/>
        <end position="172"/>
    </location>
</feature>
<feature type="region of interest" description="Disordered" evidence="6">
    <location>
        <begin position="502"/>
        <end position="521"/>
    </location>
</feature>
<keyword evidence="5" id="KW-0106">Calcium</keyword>
<dbReference type="KEGG" id="ppsu:NO713_00630"/>
<evidence type="ECO:0000259" key="8">
    <source>
        <dbReference type="Pfam" id="PF14252"/>
    </source>
</evidence>
<feature type="domain" description="Calx-beta" evidence="7">
    <location>
        <begin position="1593"/>
        <end position="1680"/>
    </location>
</feature>
<dbReference type="GO" id="GO:0005509">
    <property type="term" value="F:calcium ion binding"/>
    <property type="evidence" value="ECO:0007669"/>
    <property type="project" value="InterPro"/>
</dbReference>
<name>A0A9W4G3E1_9CYAN</name>
<feature type="domain" description="Calx-beta" evidence="7">
    <location>
        <begin position="927"/>
        <end position="1019"/>
    </location>
</feature>
<feature type="domain" description="Calx-beta" evidence="7">
    <location>
        <begin position="1022"/>
        <end position="1115"/>
    </location>
</feature>
<protein>
    <submittedName>
        <fullName evidence="9">Iron-regulated protein FrpA</fullName>
    </submittedName>
</protein>
<reference evidence="9" key="1">
    <citation type="submission" date="2020-09" db="EMBL/GenBank/DDBJ databases">
        <authorList>
            <person name="Blom J."/>
        </authorList>
    </citation>
    <scope>NUCLEOTIDE SEQUENCE</scope>
    <source>
        <strain evidence="9">No.713</strain>
    </source>
</reference>
<dbReference type="Gene3D" id="2.150.10.10">
    <property type="entry name" value="Serralysin-like metalloprotease, C-terminal"/>
    <property type="match status" value="4"/>
</dbReference>
<keyword evidence="2" id="KW-0964">Secreted</keyword>
<gene>
    <name evidence="9" type="primary">frpA</name>
    <name evidence="9" type="ORF">NO713_00630</name>
</gene>
<evidence type="ECO:0000313" key="9">
    <source>
        <dbReference type="EMBL" id="CAD5920509.1"/>
    </source>
</evidence>
<feature type="region of interest" description="Disordered" evidence="6">
    <location>
        <begin position="2024"/>
        <end position="2053"/>
    </location>
</feature>
<proteinExistence type="predicted"/>
<dbReference type="InterPro" id="IPR025592">
    <property type="entry name" value="DUF4347"/>
</dbReference>
<dbReference type="EMBL" id="LR882967">
    <property type="protein sequence ID" value="CAD5920509.1"/>
    <property type="molecule type" value="Genomic_DNA"/>
</dbReference>
<evidence type="ECO:0000256" key="2">
    <source>
        <dbReference type="ARBA" id="ARBA00022525"/>
    </source>
</evidence>
<dbReference type="SUPFAM" id="SSF141072">
    <property type="entry name" value="CalX-like"/>
    <property type="match status" value="1"/>
</dbReference>
<keyword evidence="10" id="KW-1185">Reference proteome</keyword>
<dbReference type="PRINTS" id="PR00313">
    <property type="entry name" value="CABNDNGRPT"/>
</dbReference>
<feature type="domain" description="Calx-beta" evidence="7">
    <location>
        <begin position="1480"/>
        <end position="1567"/>
    </location>
</feature>
<feature type="region of interest" description="Disordered" evidence="6">
    <location>
        <begin position="1930"/>
        <end position="1959"/>
    </location>
</feature>
<dbReference type="PANTHER" id="PTHR38340">
    <property type="entry name" value="S-LAYER PROTEIN"/>
    <property type="match status" value="1"/>
</dbReference>
<dbReference type="SUPFAM" id="SSF51120">
    <property type="entry name" value="beta-Roll"/>
    <property type="match status" value="2"/>
</dbReference>
<sequence length="2226" mass="223986">MNVQTLNKSIIFVDSSVENYQSLIDNTDTAQIVILDNTSSGIEQITNALANQKNIESVQILSHGSEGSLKLGTDVLNGNDIENFNTQLKQWGNALTENGDILLYGCNVAAGETGKNFVKRLSEITGADVAASNDLTGNQTLGGDWDLEIVTGKIEASVPFNQEAMADYDYTLANFDVTAATDDGTGTVAGTLSKAILDANTAAGDDTITIQTNVRFTGTPNVPINSNIAFIGGGFTVSGDVNGNGTNDTGDVQPFFVKSGIVNFSNMTISGGRAKGGDGGVGRGGGGGAAGMGGGLFIYNGTVSLNTVTFNNNRAIGGNGIAGNNNTTFGGGGGGGIGGNGGNGLTGNIAGSGGGGGIGGVSTLGFGGNGGGSNLGSNGGFGGGGGGVGTLGLGGQAGYGGGGSGSSAIPQWGGGGDFVNGGGGAGLGGAIFIRQGSLTLNNTVFNSNTATGGTGLNNGQGKGGGIFVMTSLTNTNSNNLGMPTALPTVISLGGATFTGNTAANQASNPGANTPTNGVGNSQDNNDVYGTIIGNTAPVLADTVVTLNSVLEDAVAPTGAVGTLISSIAAIGTNITDPDTGAVAGVAITVADTTNGIWFYTTNGGTTWTALGAVSNTNARLLAANANTRIYFQPTTANYNGTVTNGITFRAWDQMAGVNGGTADTSTNGGSTAFSTATDTAAITVTPVNDIPSFTATNPTAVNEDAGAQTVAGWATFNPGGGTDEAAQTATYTVSNIGTPSLFATAPAIDANGQLTYTPADDANGTSTFDVVVQDSGGTANGGVDTSTTQTFTITVNSVNDKPSFSNAGNQILTAWTNTIQTVSNWANTVIFGPADESTQRVLNYTVTNTDNTLFTAQPTVAIDGTLTYTPSGKPGTATVSVKLQDDGGTANGGVDLSDIATFDITIPAPKVNLTVSTNTASEAGTTAITLTATAEGNVVGAQTLDLALTGTASAADFTGTIPTQITIPDGSNTGQVTITVKDDLIAEGTETATLTISNPSTGIALGTTTNQSVTITDNDTAGITVTPTTGLTTTEAGGNATFTVVLNSQPTADVTIPLTSSNTAEGTVDKTSLTFTAANWNTPQTVTITGVDDSVDDGDIAYNIVTATATSTDANYSGFDASDVAVTNTDNDIKGITVTPTTGLTTTEAGGNATFTVVLNSQPTADVTIPLTSSNTAEGTIDKTSLTFTSANWNTPQTVTITGVDDNIVDGDIAYNIVTATATSTDANYSGFDASDVAVTNTDNDIKGITVTPTTGLTTTEAGGNATFTVVLNSQPTADVTIPLTSSNTAEGTIDKSSLTFTTANWNTPQTVTITGVDDNIVDGDIAYNIVTAAATSTDANYSGFDASNVAVTNTDNDIKGITVTPTTGLTTTEAGGTATFTVKLNSQPTADVTIPLTSSNTAEGTIDKSSLTFTTANWNTPQTVTITGVDDNIVDGDIAYNIVTAAATSTDANYSGFDASNVAVTNTDNDIKGITVTPTTGLTTTEAGGNATFTVVLNSQPTADVTIPLTSSNTAEGTIDKSSLTFTTANWNTPQTVTITGVDDNIVDGDIAYNIVTAAATSTDANYSGFDASNVAVTNTDNDIKGITVTPTTGLTTTEAGGTANFTVVLNSQPTADVTIPLTSSNTAEGTIDKSSLTFTSANWNVAQTVTITGVDDNIVDGDIAYNIVTAAATSTDTNYSGFDASNVAVTNTDNDIKGITVTPTTGLTTTEAGGTANFTVVLNSQPTADVTIPLTSSNTAEGTIDKSSLTFTAANWNTPQTVTITGVDDSVDDGDIAYNIVTATATSTDANYSGFDASDVAVTNTDNDTVAPTPEPTVAPTPEPTVAPTPEPTVAPTPEPTVAPTPEPTVAPTPEPTVAPTPEPTVAPTPEPIPTPTPEPIPTPTPEPTLASTPEPTVAPTPEPIPTPAPQPTAVFDLSKFIVGLSLNTTEPSGEPQQGTSNDDQIFGTDENNWINSGAGNDQVYGYKGNDYLDLGSGDDIAHGGKEDDYIIGSEDNDLIFGDEGKDVLIGNSGNNILFGGQNDDFLQGGDGDDQLFGGQNDDSLRGGEGNDSLFGDIGSDVLEGNAGDDLLLGGEDQDTMSGVAGNDTLYGGQANDLVDGNEGNDILFGDLGDDTLDGGEGNDILTGGEGNDWLVGAGGDDTLTGGAGNDRFYLASSFGKNLITDFTNGEDIIALTGGLTFEQLEITSFNGSTLIKIASSQQQLAELFGVDSSLIGESNFVLG</sequence>
<evidence type="ECO:0000313" key="10">
    <source>
        <dbReference type="Proteomes" id="UP001153719"/>
    </source>
</evidence>
<feature type="domain" description="Calx-beta" evidence="7">
    <location>
        <begin position="1254"/>
        <end position="1341"/>
    </location>
</feature>
<dbReference type="PANTHER" id="PTHR38340:SF1">
    <property type="entry name" value="S-LAYER PROTEIN"/>
    <property type="match status" value="1"/>
</dbReference>
<dbReference type="PROSITE" id="PS00330">
    <property type="entry name" value="HEMOLYSIN_CALCIUM"/>
    <property type="match status" value="3"/>
</dbReference>
<evidence type="ECO:0000256" key="4">
    <source>
        <dbReference type="ARBA" id="ARBA00022737"/>
    </source>
</evidence>
<evidence type="ECO:0000256" key="6">
    <source>
        <dbReference type="SAM" id="MobiDB-lite"/>
    </source>
</evidence>
<evidence type="ECO:0000256" key="3">
    <source>
        <dbReference type="ARBA" id="ARBA00022729"/>
    </source>
</evidence>
<dbReference type="InterPro" id="IPR011049">
    <property type="entry name" value="Serralysin-like_metalloprot_C"/>
</dbReference>
<dbReference type="GO" id="GO:0016020">
    <property type="term" value="C:membrane"/>
    <property type="evidence" value="ECO:0007669"/>
    <property type="project" value="InterPro"/>
</dbReference>
<dbReference type="Proteomes" id="UP001153719">
    <property type="component" value="Chromosome"/>
</dbReference>
<dbReference type="InterPro" id="IPR001343">
    <property type="entry name" value="Hemolysn_Ca-bd"/>
</dbReference>
<accession>A0A9W4G3E1</accession>
<dbReference type="Gene3D" id="2.60.40.2030">
    <property type="match status" value="1"/>
</dbReference>
<comment type="subcellular location">
    <subcellularLocation>
        <location evidence="1">Secreted</location>
    </subcellularLocation>
</comment>
<feature type="compositionally biased region" description="Pro residues" evidence="6">
    <location>
        <begin position="1815"/>
        <end position="1889"/>
    </location>
</feature>
<feature type="domain" description="Calx-beta" evidence="7">
    <location>
        <begin position="1367"/>
        <end position="1454"/>
    </location>
</feature>
<keyword evidence="4" id="KW-0677">Repeat</keyword>
<dbReference type="Pfam" id="PF14252">
    <property type="entry name" value="DUF4347"/>
    <property type="match status" value="1"/>
</dbReference>
<evidence type="ECO:0000259" key="7">
    <source>
        <dbReference type="Pfam" id="PF03160"/>
    </source>
</evidence>
<feature type="domain" description="Calx-beta" evidence="7">
    <location>
        <begin position="1706"/>
        <end position="1793"/>
    </location>
</feature>
<evidence type="ECO:0000256" key="5">
    <source>
        <dbReference type="ARBA" id="ARBA00022837"/>
    </source>
</evidence>
<feature type="region of interest" description="Disordered" evidence="6">
    <location>
        <begin position="1806"/>
        <end position="1904"/>
    </location>
</feature>
<dbReference type="InterPro" id="IPR050557">
    <property type="entry name" value="RTX_toxin/Mannuronan_C5-epim"/>
</dbReference>
<keyword evidence="3" id="KW-0732">Signal</keyword>
<evidence type="ECO:0000256" key="1">
    <source>
        <dbReference type="ARBA" id="ARBA00004613"/>
    </source>
</evidence>
<feature type="domain" description="Calx-beta" evidence="7">
    <location>
        <begin position="1141"/>
        <end position="1228"/>
    </location>
</feature>
<organism evidence="9 10">
    <name type="scientific">Planktothrix pseudagardhii</name>
    <dbReference type="NCBI Taxonomy" id="132604"/>
    <lineage>
        <taxon>Bacteria</taxon>
        <taxon>Bacillati</taxon>
        <taxon>Cyanobacteriota</taxon>
        <taxon>Cyanophyceae</taxon>
        <taxon>Oscillatoriophycideae</taxon>
        <taxon>Oscillatoriales</taxon>
        <taxon>Microcoleaceae</taxon>
        <taxon>Planktothrix</taxon>
    </lineage>
</organism>